<dbReference type="SMART" id="SM00409">
    <property type="entry name" value="IG"/>
    <property type="match status" value="2"/>
</dbReference>
<dbReference type="Pfam" id="PF00078">
    <property type="entry name" value="RVT_1"/>
    <property type="match status" value="1"/>
</dbReference>
<dbReference type="InterPro" id="IPR020058">
    <property type="entry name" value="Glu/Gln-tRNA-synth_Ib_cat-dom"/>
</dbReference>
<dbReference type="InterPro" id="IPR007110">
    <property type="entry name" value="Ig-like_dom"/>
</dbReference>
<evidence type="ECO:0000256" key="18">
    <source>
        <dbReference type="ARBA" id="ARBA00044142"/>
    </source>
</evidence>
<dbReference type="FunFam" id="3.40.50.620:FF:000045">
    <property type="entry name" value="Glutamate--tRNA ligase, mitochondrial"/>
    <property type="match status" value="1"/>
</dbReference>
<evidence type="ECO:0000256" key="11">
    <source>
        <dbReference type="ARBA" id="ARBA00022840"/>
    </source>
</evidence>
<dbReference type="PROSITE" id="PS50180">
    <property type="entry name" value="GAE"/>
    <property type="match status" value="1"/>
</dbReference>
<evidence type="ECO:0000259" key="30">
    <source>
        <dbReference type="PROSITE" id="PS50878"/>
    </source>
</evidence>
<evidence type="ECO:0000256" key="14">
    <source>
        <dbReference type="ARBA" id="ARBA00023034"/>
    </source>
</evidence>
<dbReference type="InterPro" id="IPR008153">
    <property type="entry name" value="GAE_dom"/>
</dbReference>
<evidence type="ECO:0000256" key="9">
    <source>
        <dbReference type="ARBA" id="ARBA00022598"/>
    </source>
</evidence>
<feature type="domain" description="GAE" evidence="28">
    <location>
        <begin position="906"/>
        <end position="1030"/>
    </location>
</feature>
<dbReference type="SUPFAM" id="SSF56672">
    <property type="entry name" value="DNA/RNA polymerases"/>
    <property type="match status" value="1"/>
</dbReference>
<dbReference type="InterPro" id="IPR036691">
    <property type="entry name" value="Endo/exonu/phosph_ase_sf"/>
</dbReference>
<comment type="similarity">
    <text evidence="5">Belongs to the beta type-B retroviral polymerase family. HERV class-II K(HML-2) pol subfamily.</text>
</comment>
<dbReference type="InterPro" id="IPR001412">
    <property type="entry name" value="aa-tRNA-synth_I_CS"/>
</dbReference>
<reference evidence="32" key="1">
    <citation type="submission" date="2023-06" db="EMBL/GenBank/DDBJ databases">
        <title>Male Hemibagrus guttatus genome.</title>
        <authorList>
            <person name="Bian C."/>
        </authorList>
    </citation>
    <scope>NUCLEOTIDE SEQUENCE</scope>
    <source>
        <strain evidence="32">Male_cb2023</strain>
        <tissue evidence="32">Muscle</tissue>
    </source>
</reference>
<dbReference type="InterPro" id="IPR004152">
    <property type="entry name" value="GAT_dom"/>
</dbReference>
<dbReference type="PRINTS" id="PR00987">
    <property type="entry name" value="TRNASYNTHGLU"/>
</dbReference>
<evidence type="ECO:0000256" key="13">
    <source>
        <dbReference type="ARBA" id="ARBA00022927"/>
    </source>
</evidence>
<dbReference type="PANTHER" id="PTHR43311">
    <property type="entry name" value="GLUTAMATE--TRNA LIGASE"/>
    <property type="match status" value="1"/>
</dbReference>
<organism evidence="32 33">
    <name type="scientific">Hemibagrus guttatus</name>
    <dbReference type="NCBI Taxonomy" id="175788"/>
    <lineage>
        <taxon>Eukaryota</taxon>
        <taxon>Metazoa</taxon>
        <taxon>Chordata</taxon>
        <taxon>Craniata</taxon>
        <taxon>Vertebrata</taxon>
        <taxon>Euteleostomi</taxon>
        <taxon>Actinopterygii</taxon>
        <taxon>Neopterygii</taxon>
        <taxon>Teleostei</taxon>
        <taxon>Ostariophysi</taxon>
        <taxon>Siluriformes</taxon>
        <taxon>Bagridae</taxon>
        <taxon>Hemibagrus</taxon>
    </lineage>
</organism>
<keyword evidence="14" id="KW-0333">Golgi apparatus</keyword>
<comment type="subcellular location">
    <subcellularLocation>
        <location evidence="2">Endomembrane system</location>
        <topology evidence="2">Peripheral membrane protein</topology>
    </subcellularLocation>
    <subcellularLocation>
        <location evidence="3">Golgi apparatus</location>
        <location evidence="3">trans-Golgi network</location>
    </subcellularLocation>
    <subcellularLocation>
        <location evidence="1">Mitochondrion</location>
    </subcellularLocation>
</comment>
<dbReference type="GO" id="GO:0004818">
    <property type="term" value="F:glutamate-tRNA ligase activity"/>
    <property type="evidence" value="ECO:0007669"/>
    <property type="project" value="UniProtKB-EC"/>
</dbReference>
<keyword evidence="15" id="KW-0030">Aminoacyl-tRNA synthetase</keyword>
<evidence type="ECO:0000256" key="4">
    <source>
        <dbReference type="ARBA" id="ARBA00007894"/>
    </source>
</evidence>
<dbReference type="GO" id="GO:0005794">
    <property type="term" value="C:Golgi apparatus"/>
    <property type="evidence" value="ECO:0007669"/>
    <property type="project" value="UniProtKB-SubCell"/>
</dbReference>
<dbReference type="EC" id="6.1.1.17" evidence="7"/>
<keyword evidence="33" id="KW-1185">Reference proteome</keyword>
<keyword evidence="12" id="KW-0648">Protein biosynthesis</keyword>
<feature type="region of interest" description="Disordered" evidence="25">
    <location>
        <begin position="682"/>
        <end position="722"/>
    </location>
</feature>
<evidence type="ECO:0000256" key="6">
    <source>
        <dbReference type="ARBA" id="ARBA00012180"/>
    </source>
</evidence>
<feature type="coiled-coil region" evidence="24">
    <location>
        <begin position="1676"/>
        <end position="1710"/>
    </location>
</feature>
<dbReference type="Proteomes" id="UP001274896">
    <property type="component" value="Unassembled WGS sequence"/>
</dbReference>
<dbReference type="SUPFAM" id="SSF48726">
    <property type="entry name" value="Immunoglobulin"/>
    <property type="match status" value="2"/>
</dbReference>
<dbReference type="GO" id="GO:0016192">
    <property type="term" value="P:vesicle-mediated transport"/>
    <property type="evidence" value="ECO:0007669"/>
    <property type="project" value="InterPro"/>
</dbReference>
<dbReference type="InterPro" id="IPR008152">
    <property type="entry name" value="Clathrin_a/b/g-adaptin_app_Ig"/>
</dbReference>
<dbReference type="InterPro" id="IPR014729">
    <property type="entry name" value="Rossmann-like_a/b/a_fold"/>
</dbReference>
<proteinExistence type="inferred from homology"/>
<comment type="similarity">
    <text evidence="4">Belongs to the class-I aminoacyl-tRNA synthetase family. Glutamate--tRNA ligase type 1 subfamily.</text>
</comment>
<dbReference type="CDD" id="cd09076">
    <property type="entry name" value="L1-EN"/>
    <property type="match status" value="1"/>
</dbReference>
<comment type="catalytic activity">
    <reaction evidence="21">
        <text>tRNA(Glu) + L-glutamate + ATP = L-glutamyl-tRNA(Glu) + AMP + diphosphate</text>
        <dbReference type="Rhea" id="RHEA:23540"/>
        <dbReference type="Rhea" id="RHEA-COMP:9663"/>
        <dbReference type="Rhea" id="RHEA-COMP:9680"/>
        <dbReference type="ChEBI" id="CHEBI:29985"/>
        <dbReference type="ChEBI" id="CHEBI:30616"/>
        <dbReference type="ChEBI" id="CHEBI:33019"/>
        <dbReference type="ChEBI" id="CHEBI:78442"/>
        <dbReference type="ChEBI" id="CHEBI:78520"/>
        <dbReference type="ChEBI" id="CHEBI:456215"/>
        <dbReference type="EC" id="6.1.1.17"/>
    </reaction>
    <physiologicalReaction direction="left-to-right" evidence="21">
        <dbReference type="Rhea" id="RHEA:23541"/>
    </physiologicalReaction>
</comment>
<keyword evidence="13" id="KW-0653">Protein transport</keyword>
<evidence type="ECO:0000256" key="3">
    <source>
        <dbReference type="ARBA" id="ARBA00004601"/>
    </source>
</evidence>
<dbReference type="PROSITE" id="PS50835">
    <property type="entry name" value="IG_LIKE"/>
    <property type="match status" value="2"/>
</dbReference>
<evidence type="ECO:0000256" key="19">
    <source>
        <dbReference type="ARBA" id="ARBA00044251"/>
    </source>
</evidence>
<feature type="compositionally biased region" description="Polar residues" evidence="25">
    <location>
        <begin position="870"/>
        <end position="880"/>
    </location>
</feature>
<dbReference type="Gene3D" id="3.40.50.620">
    <property type="entry name" value="HUPs"/>
    <property type="match status" value="1"/>
</dbReference>
<keyword evidence="9" id="KW-0436">Ligase</keyword>
<dbReference type="SUPFAM" id="SSF89009">
    <property type="entry name" value="GAT-like domain"/>
    <property type="match status" value="1"/>
</dbReference>
<dbReference type="InterPro" id="IPR003599">
    <property type="entry name" value="Ig_sub"/>
</dbReference>
<evidence type="ECO:0000259" key="29">
    <source>
        <dbReference type="PROSITE" id="PS50835"/>
    </source>
</evidence>
<keyword evidence="10" id="KW-0547">Nucleotide-binding</keyword>
<keyword evidence="26" id="KW-0812">Transmembrane</keyword>
<feature type="domain" description="GAT" evidence="31">
    <location>
        <begin position="707"/>
        <end position="800"/>
    </location>
</feature>
<dbReference type="SMART" id="SM00809">
    <property type="entry name" value="Alpha_adaptinC2"/>
    <property type="match status" value="1"/>
</dbReference>
<dbReference type="PROSITE" id="PS00178">
    <property type="entry name" value="AA_TRNA_LIGASE_I"/>
    <property type="match status" value="1"/>
</dbReference>
<evidence type="ECO:0000256" key="8">
    <source>
        <dbReference type="ARBA" id="ARBA00022448"/>
    </source>
</evidence>
<dbReference type="SUPFAM" id="SSF49348">
    <property type="entry name" value="Clathrin adaptor appendage domain"/>
    <property type="match status" value="1"/>
</dbReference>
<keyword evidence="26" id="KW-0472">Membrane</keyword>
<dbReference type="Gene3D" id="1.20.58.160">
    <property type="match status" value="1"/>
</dbReference>
<evidence type="ECO:0000256" key="26">
    <source>
        <dbReference type="SAM" id="Phobius"/>
    </source>
</evidence>
<dbReference type="Gene3D" id="3.30.70.270">
    <property type="match status" value="1"/>
</dbReference>
<keyword evidence="8" id="KW-0813">Transport</keyword>
<dbReference type="GO" id="GO:0000049">
    <property type="term" value="F:tRNA binding"/>
    <property type="evidence" value="ECO:0007669"/>
    <property type="project" value="InterPro"/>
</dbReference>
<evidence type="ECO:0000256" key="15">
    <source>
        <dbReference type="ARBA" id="ARBA00023146"/>
    </source>
</evidence>
<dbReference type="Pfam" id="PF02883">
    <property type="entry name" value="Alpha_adaptinC2"/>
    <property type="match status" value="1"/>
</dbReference>
<dbReference type="CDD" id="cd01650">
    <property type="entry name" value="RT_nLTR_like"/>
    <property type="match status" value="1"/>
</dbReference>
<dbReference type="InterPro" id="IPR000924">
    <property type="entry name" value="Glu/Gln-tRNA-synth"/>
</dbReference>
<evidence type="ECO:0000256" key="2">
    <source>
        <dbReference type="ARBA" id="ARBA00004184"/>
    </source>
</evidence>
<keyword evidence="11" id="KW-0067">ATP-binding</keyword>
<dbReference type="Gene3D" id="3.60.10.10">
    <property type="entry name" value="Endonuclease/exonuclease/phosphatase"/>
    <property type="match status" value="1"/>
</dbReference>
<dbReference type="InterPro" id="IPR013783">
    <property type="entry name" value="Ig-like_fold"/>
</dbReference>
<dbReference type="InterPro" id="IPR013041">
    <property type="entry name" value="Clathrin_app_Ig-like_sf"/>
</dbReference>
<dbReference type="InterPro" id="IPR038425">
    <property type="entry name" value="GAT_sf"/>
</dbReference>
<gene>
    <name evidence="32" type="ORF">QTP70_033626</name>
</gene>
<dbReference type="InterPro" id="IPR004527">
    <property type="entry name" value="Glu-tRNA-ligase_bac/mito"/>
</dbReference>
<dbReference type="GO" id="GO:0008270">
    <property type="term" value="F:zinc ion binding"/>
    <property type="evidence" value="ECO:0007669"/>
    <property type="project" value="InterPro"/>
</dbReference>
<dbReference type="InterPro" id="IPR005135">
    <property type="entry name" value="Endo/exonuclease/phosphatase"/>
</dbReference>
<dbReference type="InterPro" id="IPR043128">
    <property type="entry name" value="Rev_trsase/Diguanyl_cyclase"/>
</dbReference>
<evidence type="ECO:0000256" key="25">
    <source>
        <dbReference type="SAM" id="MobiDB-lite"/>
    </source>
</evidence>
<dbReference type="CDD" id="cd00808">
    <property type="entry name" value="GluRS_core"/>
    <property type="match status" value="1"/>
</dbReference>
<feature type="compositionally biased region" description="Basic and acidic residues" evidence="25">
    <location>
        <begin position="708"/>
        <end position="722"/>
    </location>
</feature>
<dbReference type="GO" id="GO:0050561">
    <property type="term" value="F:glutamate-tRNA(Gln) ligase activity"/>
    <property type="evidence" value="ECO:0007669"/>
    <property type="project" value="UniProtKB-EC"/>
</dbReference>
<evidence type="ECO:0000256" key="1">
    <source>
        <dbReference type="ARBA" id="ARBA00004173"/>
    </source>
</evidence>
<dbReference type="SMART" id="SM00288">
    <property type="entry name" value="VHS"/>
    <property type="match status" value="1"/>
</dbReference>
<feature type="domain" description="VHS" evidence="27">
    <location>
        <begin position="552"/>
        <end position="682"/>
    </location>
</feature>
<evidence type="ECO:0000259" key="31">
    <source>
        <dbReference type="PROSITE" id="PS50909"/>
    </source>
</evidence>
<dbReference type="InterPro" id="IPR049940">
    <property type="entry name" value="GluQ/Sye"/>
</dbReference>
<dbReference type="Pfam" id="PF00749">
    <property type="entry name" value="tRNA-synt_1c"/>
    <property type="match status" value="1"/>
</dbReference>
<accession>A0AAE0Q0B3</accession>
<comment type="catalytic activity">
    <reaction evidence="22">
        <text>tRNA(Glx) + L-glutamate + ATP = L-glutamyl-tRNA(Glx) + AMP + diphosphate</text>
        <dbReference type="Rhea" id="RHEA:18397"/>
        <dbReference type="Rhea" id="RHEA-COMP:9713"/>
        <dbReference type="Rhea" id="RHEA-COMP:9716"/>
        <dbReference type="ChEBI" id="CHEBI:29985"/>
        <dbReference type="ChEBI" id="CHEBI:30616"/>
        <dbReference type="ChEBI" id="CHEBI:33019"/>
        <dbReference type="ChEBI" id="CHEBI:78442"/>
        <dbReference type="ChEBI" id="CHEBI:78520"/>
        <dbReference type="ChEBI" id="CHEBI:456215"/>
        <dbReference type="EC" id="6.1.1.24"/>
    </reaction>
    <physiologicalReaction direction="left-to-right" evidence="22">
        <dbReference type="Rhea" id="RHEA:18398"/>
    </physiologicalReaction>
</comment>
<evidence type="ECO:0000256" key="23">
    <source>
        <dbReference type="ARBA" id="ARBA00047689"/>
    </source>
</evidence>
<dbReference type="Pfam" id="PF03127">
    <property type="entry name" value="GAT"/>
    <property type="match status" value="1"/>
</dbReference>
<evidence type="ECO:0000256" key="24">
    <source>
        <dbReference type="SAM" id="Coils"/>
    </source>
</evidence>
<dbReference type="Pfam" id="PF00790">
    <property type="entry name" value="VHS"/>
    <property type="match status" value="1"/>
</dbReference>
<dbReference type="Gene3D" id="1.10.10.350">
    <property type="match status" value="1"/>
</dbReference>
<dbReference type="Gene3D" id="2.60.40.10">
    <property type="entry name" value="Immunoglobulins"/>
    <property type="match status" value="2"/>
</dbReference>
<dbReference type="Gene3D" id="1.25.40.90">
    <property type="match status" value="1"/>
</dbReference>
<dbReference type="InterPro" id="IPR000477">
    <property type="entry name" value="RT_dom"/>
</dbReference>
<dbReference type="PROSITE" id="PS50878">
    <property type="entry name" value="RT_POL"/>
    <property type="match status" value="1"/>
</dbReference>
<dbReference type="InterPro" id="IPR002014">
    <property type="entry name" value="VHS_dom"/>
</dbReference>
<feature type="domain" description="Ig-like" evidence="29">
    <location>
        <begin position="1172"/>
        <end position="1290"/>
    </location>
</feature>
<dbReference type="InterPro" id="IPR043502">
    <property type="entry name" value="DNA/RNA_pol_sf"/>
</dbReference>
<dbReference type="InterPro" id="IPR020751">
    <property type="entry name" value="aa-tRNA-synth_I_codon-bd_sub2"/>
</dbReference>
<dbReference type="Pfam" id="PF03372">
    <property type="entry name" value="Exo_endo_phos"/>
    <property type="match status" value="1"/>
</dbReference>
<keyword evidence="26" id="KW-1133">Transmembrane helix</keyword>
<dbReference type="InterPro" id="IPR033910">
    <property type="entry name" value="GluRS_core"/>
</dbReference>
<sequence>MMSSVCVLRCNMVLSRVLGVGGPGLGSGLISGFSARFYNNLSKKSLGSKNPVRSVWGLRDTTHTHTHSGGVCVTEREVRVRFAPSPTGFLHLGGLRTALYNFLFAKQHGGTFILRLEDTDQSRIVHGAALDIEHTLQWAGIPPDESESRGGVYGPYVQSQRLSLYSAAAASLIESGHAYYCFCTNHRLELLKKEALRRGQTPRYDNRCRHLHADQVQENLAQGKPHAIRFRLHPEAEPFEDLVFGWTGHAVGEVEGDPVILKNDGFPTYHLANVVDDAHMHVSHVLRGAEWLTSTCKHLQLYRALRMTPPTYAHLPLLLNPDGTKLSKRQGDIYISHFRQQGALPEALLDLITNCGSGFDCNRVGRNLKELISEFNVSKIVTHSAVLDLKKLPEFNRVHLQQRIEDELQCRLLVDEVKNLLTLTYSDQIQEEKVLDHNYIHRVLHMRKHHISSVRDLLSPMYSYLWLRPSVSRQQLEEMSSESHDIISHIMLVIKGCNGECSPEFLTGQLKLIAKKLQKTKYSSVMKLLRLALTGQQQGPSVGEIMVSLDKATDPMNLSERWDCMQEFYQRVNAHPDGPQIATRLLAHKIQSPQEKEALQALTLLEVCMNNCGKRFHTEAVKFRFLNELIKVLSPKYLGVWSTEQVKQRVTEVLYSWTQWLKDEPKVQEAYGMLKKQGIVTKDPKLPDTVGMPPPSPRQEVSVFDDEDKSKEQEKMEKESRRVSSLQEVEKCTSQLKLLLNQQHQHTQEMQDLYECCDRLRSNLFRLASDTVDNDEALAEILRRNDELTHVMALYREKTQRPQTETDSQVADSSRSTLSVKSYLDELLQLEDTVSVTRETGQMETSYINEDCITHNAPVLAATDPELRSRSASSNNQPTASAGLPKPRPVSSLADITVSLDSIKPSHIKPITVFNHRGVHVSLHFTKEALPSHPDVAVIIVSAVNTSPLPVSDFLFLAAVPKNMCVKLQAATGSTLTPYSPLLPPAALSQILLLSNPLRMFAVPHSSATIPHGDAVGQDALKDTAVEVAEDLKWHAKLPQPPQEVQPLLCLLNQLGGVECPCEVLADVDPQGEVAVLTPSHKTGPLRPVGHFVPISDPSYHCSVVSKLYYDDVLVGRDTVMCEQSGALLGNGDDGCGLEAGGYGALTEGEVEDGDWCDYLVVSSPFLLVEYGSPAEVNCSIANTNQTLNNYTLGWKSKIPQPSTNNERSVMWRVKSVTMWEEDQILCYLTVEELHFRETLFPDLVNKKESVNVTAYLNVTPSREDDGAQYQCAAVLNLDQQLIMTSQPITITVHHRSRLGLTTTAIGAVDLQGAGGNWATVGGRSRGGRRVHRQREKRKGKSVGLRIGTLNVSTMTGKGRELADMMERRKVDILCVQETRWKGSKARSIGAGFKLFYYGVDSKRNGVGVVLKEEFVRNVLEVKRVSDRVMSLKLEIEGVMLNVVSGYAPQVGCELEEKERFWSELDEVMERIPTGERVVIGADFNGHVGEGNRGDEEVMGKFGVKERNLEGQMVVDFAKRMDMAVVNTNFQKREEHRVTYKSGGRRTQVDYILCRRGNLKEISDCKVVVGESVARQHRMVVCRMTLMVCKKKRSKIEKKTKWWKLKKEECCEEFRQKLRQALGGQVVLPDDWETTAEVIRETGRKVLGVSFGRRKEDKETWWWNEEVQDSIQRKRLAKKKWDMDRTEENRQEYKELQRRVKREVSKAKQKAYDELYTRLDTREGEKDLYRLARQRDRDGKDVQQVRVVKDRDGRVLTSEESVQRRWKEYFEELMNEENEREKRVEGVNSVEQKVDNIRKDEVRKALKRMKSGKAVGPDDIPVEVWKCLGEAAVEFLASLFNRVLESERMPEEWRRSVLVPIFKNKGDVQSCSNYRGIKLMSHTMKLWERVVEARLRKVVEICEQQYGFMPRKSTTDAIFALRMLMEKYRDGQKELHCVFVDLEKAYDRVPREELWYCMRKSGVAEKYVRVVQDMYERSRTVVRCAVGQTEEFNVEVGLHQGSALSPFLFAIVMDQLSEEVRQESPWTMMFADDIVICSESREQVEENLQRWRFALERRGMKVSRSKTEYMCVNEREGSGTVRLQGEEVKKVQEFKYLGSTVQSNGECGKEVKKRVQAERPDSVTLSSVSDVWVNGDQTQLRCEIENVGPGRKLSVHWSRADLNQNNTFIQFSETLFPDLVNEKESVNVTAYLNVTRSREDDGAQYQCAAVLNLDQQLIMTSQPITITVHPSIKTLIIVLVIIIMLAVVASIILYKYYQSTHISTS</sequence>
<dbReference type="GO" id="GO:0006424">
    <property type="term" value="P:glutamyl-tRNA aminoacylation"/>
    <property type="evidence" value="ECO:0007669"/>
    <property type="project" value="InterPro"/>
</dbReference>
<evidence type="ECO:0000256" key="12">
    <source>
        <dbReference type="ARBA" id="ARBA00022917"/>
    </source>
</evidence>
<comment type="catalytic activity">
    <reaction evidence="23">
        <text>tRNA(Gln) + L-glutamate + ATP = L-glutamyl-tRNA(Gln) + AMP + diphosphate</text>
        <dbReference type="Rhea" id="RHEA:64612"/>
        <dbReference type="Rhea" id="RHEA-COMP:9662"/>
        <dbReference type="Rhea" id="RHEA-COMP:9684"/>
        <dbReference type="ChEBI" id="CHEBI:29985"/>
        <dbReference type="ChEBI" id="CHEBI:30616"/>
        <dbReference type="ChEBI" id="CHEBI:33019"/>
        <dbReference type="ChEBI" id="CHEBI:78442"/>
        <dbReference type="ChEBI" id="CHEBI:78520"/>
        <dbReference type="ChEBI" id="CHEBI:456215"/>
    </reaction>
    <physiologicalReaction direction="left-to-right" evidence="23">
        <dbReference type="Rhea" id="RHEA:64613"/>
    </physiologicalReaction>
</comment>
<dbReference type="PANTHER" id="PTHR43311:SF2">
    <property type="entry name" value="GLUTAMATE--TRNA LIGASE, MITOCHONDRIAL-RELATED"/>
    <property type="match status" value="1"/>
</dbReference>
<dbReference type="GO" id="GO:0005739">
    <property type="term" value="C:mitochondrion"/>
    <property type="evidence" value="ECO:0007669"/>
    <property type="project" value="UniProtKB-SubCell"/>
</dbReference>
<keyword evidence="24" id="KW-0175">Coiled coil</keyword>
<protein>
    <recommendedName>
        <fullName evidence="18">Nondiscriminating glutamyl-tRNA synthetase EARS2, mitochondrial</fullName>
        <ecNumber evidence="6">3.1.26.4</ecNumber>
        <ecNumber evidence="7">6.1.1.17</ecNumber>
        <ecNumber evidence="17">6.1.1.24</ecNumber>
    </recommendedName>
    <alternativeName>
        <fullName evidence="20">Glutamate--tRNA(Gln) ligase EARS2, mitochondrial</fullName>
    </alternativeName>
    <alternativeName>
        <fullName evidence="16">Glutamyl-tRNA synthetase</fullName>
    </alternativeName>
    <alternativeName>
        <fullName evidence="19">Mitochondrial glutamyl-tRNA synthetase</fullName>
    </alternativeName>
</protein>
<dbReference type="NCBIfam" id="TIGR00464">
    <property type="entry name" value="gltX_bact"/>
    <property type="match status" value="1"/>
</dbReference>
<evidence type="ECO:0000313" key="32">
    <source>
        <dbReference type="EMBL" id="KAK3511237.1"/>
    </source>
</evidence>
<evidence type="ECO:0000259" key="27">
    <source>
        <dbReference type="PROSITE" id="PS50179"/>
    </source>
</evidence>
<feature type="domain" description="Ig-like" evidence="29">
    <location>
        <begin position="2120"/>
        <end position="2225"/>
    </location>
</feature>
<dbReference type="Gene3D" id="2.60.40.1230">
    <property type="match status" value="1"/>
</dbReference>
<evidence type="ECO:0000313" key="33">
    <source>
        <dbReference type="Proteomes" id="UP001274896"/>
    </source>
</evidence>
<evidence type="ECO:0000256" key="20">
    <source>
        <dbReference type="ARBA" id="ARBA00044313"/>
    </source>
</evidence>
<feature type="region of interest" description="Disordered" evidence="25">
    <location>
        <begin position="866"/>
        <end position="888"/>
    </location>
</feature>
<comment type="caution">
    <text evidence="32">The sequence shown here is derived from an EMBL/GenBank/DDBJ whole genome shotgun (WGS) entry which is preliminary data.</text>
</comment>
<dbReference type="EC" id="6.1.1.24" evidence="17"/>
<dbReference type="GO" id="GO:0035091">
    <property type="term" value="F:phosphatidylinositol binding"/>
    <property type="evidence" value="ECO:0007669"/>
    <property type="project" value="InterPro"/>
</dbReference>
<dbReference type="SUPFAM" id="SSF48163">
    <property type="entry name" value="An anticodon-binding domain of class I aminoacyl-tRNA synthetases"/>
    <property type="match status" value="1"/>
</dbReference>
<dbReference type="SUPFAM" id="SSF56219">
    <property type="entry name" value="DNase I-like"/>
    <property type="match status" value="1"/>
</dbReference>
<evidence type="ECO:0000256" key="21">
    <source>
        <dbReference type="ARBA" id="ARBA00047366"/>
    </source>
</evidence>
<evidence type="ECO:0000256" key="7">
    <source>
        <dbReference type="ARBA" id="ARBA00012835"/>
    </source>
</evidence>
<dbReference type="GO" id="GO:0043130">
    <property type="term" value="F:ubiquitin binding"/>
    <property type="evidence" value="ECO:0007669"/>
    <property type="project" value="InterPro"/>
</dbReference>
<dbReference type="SUPFAM" id="SSF52374">
    <property type="entry name" value="Nucleotidylyl transferase"/>
    <property type="match status" value="1"/>
</dbReference>
<dbReference type="SUPFAM" id="SSF48464">
    <property type="entry name" value="ENTH/VHS domain"/>
    <property type="match status" value="1"/>
</dbReference>
<evidence type="ECO:0000256" key="5">
    <source>
        <dbReference type="ARBA" id="ARBA00010879"/>
    </source>
</evidence>
<dbReference type="PROSITE" id="PS50179">
    <property type="entry name" value="VHS"/>
    <property type="match status" value="1"/>
</dbReference>
<dbReference type="InterPro" id="IPR008925">
    <property type="entry name" value="aa_tRNA-synth_I_cd-bd_sf"/>
</dbReference>
<dbReference type="GO" id="GO:0006886">
    <property type="term" value="P:intracellular protein transport"/>
    <property type="evidence" value="ECO:0007669"/>
    <property type="project" value="InterPro"/>
</dbReference>
<dbReference type="GO" id="GO:0004523">
    <property type="term" value="F:RNA-DNA hybrid ribonuclease activity"/>
    <property type="evidence" value="ECO:0007669"/>
    <property type="project" value="UniProtKB-EC"/>
</dbReference>
<evidence type="ECO:0000256" key="22">
    <source>
        <dbReference type="ARBA" id="ARBA00047479"/>
    </source>
</evidence>
<evidence type="ECO:0000256" key="10">
    <source>
        <dbReference type="ARBA" id="ARBA00022741"/>
    </source>
</evidence>
<evidence type="ECO:0000256" key="16">
    <source>
        <dbReference type="ARBA" id="ARBA00030865"/>
    </source>
</evidence>
<evidence type="ECO:0000259" key="28">
    <source>
        <dbReference type="PROSITE" id="PS50180"/>
    </source>
</evidence>
<dbReference type="PROSITE" id="PS50909">
    <property type="entry name" value="GAT"/>
    <property type="match status" value="1"/>
</dbReference>
<dbReference type="HAMAP" id="MF_00022">
    <property type="entry name" value="Glu_tRNA_synth_type1"/>
    <property type="match status" value="1"/>
</dbReference>
<dbReference type="EMBL" id="JAUCMX010000025">
    <property type="protein sequence ID" value="KAK3511237.1"/>
    <property type="molecule type" value="Genomic_DNA"/>
</dbReference>
<name>A0AAE0Q0B3_9TELE</name>
<feature type="domain" description="Reverse transcriptase" evidence="30">
    <location>
        <begin position="1842"/>
        <end position="2101"/>
    </location>
</feature>
<dbReference type="InterPro" id="IPR036179">
    <property type="entry name" value="Ig-like_dom_sf"/>
</dbReference>
<dbReference type="GO" id="GO:0005524">
    <property type="term" value="F:ATP binding"/>
    <property type="evidence" value="ECO:0007669"/>
    <property type="project" value="UniProtKB-KW"/>
</dbReference>
<feature type="transmembrane region" description="Helical" evidence="26">
    <location>
        <begin position="2235"/>
        <end position="2257"/>
    </location>
</feature>
<dbReference type="EC" id="3.1.26.4" evidence="6"/>
<evidence type="ECO:0000256" key="17">
    <source>
        <dbReference type="ARBA" id="ARBA00044054"/>
    </source>
</evidence>
<dbReference type="InterPro" id="IPR008942">
    <property type="entry name" value="ENTH_VHS"/>
</dbReference>